<dbReference type="PANTHER" id="PTHR13817">
    <property type="entry name" value="TITIN"/>
    <property type="match status" value="1"/>
</dbReference>
<feature type="region of interest" description="Disordered" evidence="4">
    <location>
        <begin position="1479"/>
        <end position="1511"/>
    </location>
</feature>
<dbReference type="OrthoDB" id="5241356at2"/>
<evidence type="ECO:0000313" key="7">
    <source>
        <dbReference type="Proteomes" id="UP001515100"/>
    </source>
</evidence>
<accession>A0A641AL41</accession>
<keyword evidence="1" id="KW-0677">Repeat</keyword>
<dbReference type="RefSeq" id="WP_129185676.1">
    <property type="nucleotide sequence ID" value="NZ_JAGIOG010000001.1"/>
</dbReference>
<dbReference type="PROSITE" id="PS50853">
    <property type="entry name" value="FN3"/>
    <property type="match status" value="2"/>
</dbReference>
<name>A0A641AL41_9ACTN</name>
<dbReference type="PANTHER" id="PTHR13817:SF173">
    <property type="entry name" value="FRAZZLED"/>
    <property type="match status" value="1"/>
</dbReference>
<keyword evidence="2" id="KW-0378">Hydrolase</keyword>
<dbReference type="CDD" id="cd00063">
    <property type="entry name" value="FN3"/>
    <property type="match status" value="3"/>
</dbReference>
<evidence type="ECO:0000259" key="5">
    <source>
        <dbReference type="PROSITE" id="PS50853"/>
    </source>
</evidence>
<evidence type="ECO:0000313" key="6">
    <source>
        <dbReference type="EMBL" id="KAA1374686.1"/>
    </source>
</evidence>
<evidence type="ECO:0000256" key="4">
    <source>
        <dbReference type="SAM" id="MobiDB-lite"/>
    </source>
</evidence>
<dbReference type="Pfam" id="PF17963">
    <property type="entry name" value="Big_9"/>
    <property type="match status" value="5"/>
</dbReference>
<protein>
    <submittedName>
        <fullName evidence="6">Tandem-95 repeat protein</fullName>
    </submittedName>
</protein>
<dbReference type="InterPro" id="IPR050964">
    <property type="entry name" value="Striated_Muscle_Regulatory"/>
</dbReference>
<sequence>MNLRSHATSLTTGLIRLRQGRASRRVASGTALTLVAGVLVVLAVNADGLPISKVDLNDGSVWVTKDGAGIIGRLNSQVKELDLGVLTRSAGTELHQEAADVQVVDLGGGANKRVMVVDVAGGTAGKALELPKTVTVSAGRRTVAIVDTQSGLGWVKASTSMSGFTVKDPAVVKGLGPKSVVSVGADGTAYFLDRAHGAVVPVSLDANGAAVKGAAIDLDAEIGDDAMMTIVGDRPVVLDRGSATVHRAGGGALEVEGGAEAQLQQPQGTEDGQPSDFFVATPTALYRAGLDGGDLEKVSTVTVQGAPAAPVVVAGCTYAAWLDPAAPASFEQVCGTKASSQKIPQLSDQAELVFRVNRDVVVLNDAAGGTSWMVQAGMEIVDNWEMIDPREKQDKEEVEEQKQRDPNKNEPPTAKADKDFGARPGTTVVLPVTVNDTDPDGDILTISPTLQTDAQGVQLSVVGNGTQVQARIGPEVRGDVEFTYAVTDGQPDHPESEAPVTLAVVGSEKDSKPKKFEERTNELEVARGFEARTNVLPAWFDPDGDTVVLTAASSKGGDVRFRPDGTITFVDDGAGGAAKTIDFTLRGGGESITSKVDVTVLDPGKAAPTTVPDRVTGIAGSTILLDPLTNDSDPLGGTMTLTSLSAQAASSGDVEYAFDATKGTGTVRAPKAGSYYLEYVATNTAASSEPQVIRVDAIAVGRINHPPVAEKDTATLVGGGSALVDVLANDSDPDGDVLVVRGFGQVPDGIKASLVDKQFVRVESVAPLEAQQEITYHLSDGENQVDGSITVTASEGDRNRPPVALADQFPARAGTIITVPVLANDVDPDGDKLSVYGQDLTDLPADVPVIATGSAVRIMVPDDGRTEIDFGYTTHDPDQAGATARVVLNISPDDAKGNQAPRPGPIEDRAIGGKKVRVPISAYNSDPDGDPVSFSAIAQQPELGRIVRTGVDWVEYEPDEDSVGTDSFMVEVSDQYGASGRVEVRVGVAPREPVNQPPTALDDEVTVRPGRTIQYPVRDNDTDPDGDGFSLLPDVNSSAGGDAKIAGDFVQLTSPSLDGQSERIATAQYAVTDRLGGQSRATLSVTSSDRAPLHAPIANDDTVALSKIAGKKPGDTVDVAVLSNDGDIDGSKAALTFEPLAGGTVLGRTMQVTLSDKDQVVAYRLVDSDDQASFGFVYVAGTDSVAPVLDQSKVPVRVTAGEVKQISLRDIINVRDGHEPRIARRDQVLVVNGDGKTESSTDDQTLSFRSLKQYHGPASMLLEVTDGADLNDPEGLVSQITVPIDVKPLGNVAPVVRSTSVTVAGGGEPAEIDLTRLAEDANDDDLTFEVKDGTKGVAGQVDGDVLKVSATKDATVGDTVELTVLVSDGKVANPSTGTVQVRVVDSTKPLMTLVSPISLEGTAGEPSEVDVLDQIVTDPFPDDKKSLSSPTVLSGRGTVAARGTTLVVTPAKGFDGVVAAGFRMDDGSGLASRSISGRVEVTVSDKPDAPGRPTADPSGPDAVRVSWSAPDDNGKQITEYRVTWNGGTRSCTGTQCVIDGLDPGTEYVFTVAASNEKGWSKESSKSSPVTPDDAPDQMVAPTIDPTTTFPARDRKLAVTWVVPQNAGSAITGYEVQQSPGDVTTFGGGVLTSSFGSLQNGTAYKFRARAVNAKGESPWSNWSETAVPFTKPGPVAPFEITADPPDGNGSGHVNVAWNAPADVGGDPDRIQIYQVEVLGDGVVAASKQTADLATDFTVANGKQYTARIKAVNKAGVADEWVTSSNTVTVYDLAKAPTNLQQSGEDGDKSGKLSFTTPSDSGGFPVTKYLVQTQDGNSFTAPAKSSGEGVSATIDVTFNGNHNDGQWVRITPVTEPTGQGDKQGASAQSGSVFRPFGDPGAPGSNGSSQGYRSTTISWTGGTPNGRPIEKTEFKGDATGDAGGNGGSTTIATNQGGEQRCVQARAMAGGRWSSWSGNLCGTAQARTVSVSKGPAQSISGCSNNCYFVDINVAGFVSNSGQSADISMNGNSNWCEGASGCVDPKGFTVNGDGRGLLRYYVNGTPGTVSVNVGGITGSIQW</sequence>
<proteinExistence type="predicted"/>
<dbReference type="GO" id="GO:0000272">
    <property type="term" value="P:polysaccharide catabolic process"/>
    <property type="evidence" value="ECO:0007669"/>
    <property type="project" value="UniProtKB-KW"/>
</dbReference>
<dbReference type="NCBIfam" id="NF012211">
    <property type="entry name" value="tand_rpt_95"/>
    <property type="match status" value="1"/>
</dbReference>
<feature type="compositionally biased region" description="Basic and acidic residues" evidence="4">
    <location>
        <begin position="392"/>
        <end position="408"/>
    </location>
</feature>
<feature type="region of interest" description="Disordered" evidence="4">
    <location>
        <begin position="1777"/>
        <end position="1797"/>
    </location>
</feature>
<feature type="compositionally biased region" description="Polar residues" evidence="4">
    <location>
        <begin position="1882"/>
        <end position="1899"/>
    </location>
</feature>
<dbReference type="InterPro" id="IPR013783">
    <property type="entry name" value="Ig-like_fold"/>
</dbReference>
<dbReference type="Pfam" id="PF00041">
    <property type="entry name" value="fn3"/>
    <property type="match status" value="2"/>
</dbReference>
<evidence type="ECO:0000256" key="3">
    <source>
        <dbReference type="ARBA" id="ARBA00023326"/>
    </source>
</evidence>
<keyword evidence="3" id="KW-0624">Polysaccharide degradation</keyword>
<dbReference type="GO" id="GO:0016798">
    <property type="term" value="F:hydrolase activity, acting on glycosyl bonds"/>
    <property type="evidence" value="ECO:0007669"/>
    <property type="project" value="UniProtKB-KW"/>
</dbReference>
<reference evidence="6" key="1">
    <citation type="submission" date="2019-09" db="EMBL/GenBank/DDBJ databases">
        <authorList>
            <person name="Li J."/>
        </authorList>
    </citation>
    <scope>NUCLEOTIDE SEQUENCE [LARGE SCALE GENOMIC DNA]</scope>
    <source>
        <strain evidence="6">NRBC 14897</strain>
    </source>
</reference>
<feature type="region of interest" description="Disordered" evidence="4">
    <location>
        <begin position="1849"/>
        <end position="1933"/>
    </location>
</feature>
<dbReference type="Proteomes" id="UP001515100">
    <property type="component" value="Unassembled WGS sequence"/>
</dbReference>
<keyword evidence="3" id="KW-0119">Carbohydrate metabolism</keyword>
<feature type="compositionally biased region" description="Basic and acidic residues" evidence="4">
    <location>
        <begin position="1905"/>
        <end position="1915"/>
    </location>
</feature>
<keyword evidence="2" id="KW-0326">Glycosidase</keyword>
<dbReference type="Gene3D" id="2.60.40.10">
    <property type="entry name" value="Immunoglobulins"/>
    <property type="match status" value="3"/>
</dbReference>
<evidence type="ECO:0000256" key="1">
    <source>
        <dbReference type="ARBA" id="ARBA00022737"/>
    </source>
</evidence>
<feature type="region of interest" description="Disordered" evidence="4">
    <location>
        <begin position="392"/>
        <end position="425"/>
    </location>
</feature>
<dbReference type="Gene3D" id="2.60.40.2810">
    <property type="match status" value="1"/>
</dbReference>
<dbReference type="EMBL" id="SDPP02000004">
    <property type="protein sequence ID" value="KAA1374686.1"/>
    <property type="molecule type" value="Genomic_DNA"/>
</dbReference>
<organism evidence="6 7">
    <name type="scientific">Aeromicrobium fastidiosum</name>
    <dbReference type="NCBI Taxonomy" id="52699"/>
    <lineage>
        <taxon>Bacteria</taxon>
        <taxon>Bacillati</taxon>
        <taxon>Actinomycetota</taxon>
        <taxon>Actinomycetes</taxon>
        <taxon>Propionibacteriales</taxon>
        <taxon>Nocardioidaceae</taxon>
        <taxon>Aeromicrobium</taxon>
    </lineage>
</organism>
<evidence type="ECO:0000256" key="2">
    <source>
        <dbReference type="ARBA" id="ARBA00023295"/>
    </source>
</evidence>
<dbReference type="InterPro" id="IPR036116">
    <property type="entry name" value="FN3_sf"/>
</dbReference>
<feature type="region of interest" description="Disordered" evidence="4">
    <location>
        <begin position="1558"/>
        <end position="1585"/>
    </location>
</feature>
<comment type="caution">
    <text evidence="6">The sequence shown here is derived from an EMBL/GenBank/DDBJ whole genome shotgun (WGS) entry which is preliminary data.</text>
</comment>
<keyword evidence="7" id="KW-1185">Reference proteome</keyword>
<feature type="domain" description="Fibronectin type-III" evidence="5">
    <location>
        <begin position="1489"/>
        <end position="1573"/>
    </location>
</feature>
<dbReference type="SUPFAM" id="SSF49265">
    <property type="entry name" value="Fibronectin type III"/>
    <property type="match status" value="2"/>
</dbReference>
<feature type="domain" description="Fibronectin type-III" evidence="5">
    <location>
        <begin position="1581"/>
        <end position="1672"/>
    </location>
</feature>
<dbReference type="SMART" id="SM00060">
    <property type="entry name" value="FN3"/>
    <property type="match status" value="3"/>
</dbReference>
<dbReference type="InterPro" id="IPR003961">
    <property type="entry name" value="FN3_dom"/>
</dbReference>
<gene>
    <name evidence="6" type="ORF">ESP62_014940</name>
</gene>
<dbReference type="PRINTS" id="PR00014">
    <property type="entry name" value="FNTYPEIII"/>
</dbReference>